<dbReference type="EMBL" id="GBXM01051712">
    <property type="protein sequence ID" value="JAH56865.1"/>
    <property type="molecule type" value="Transcribed_RNA"/>
</dbReference>
<organism evidence="1">
    <name type="scientific">Anguilla anguilla</name>
    <name type="common">European freshwater eel</name>
    <name type="synonym">Muraena anguilla</name>
    <dbReference type="NCBI Taxonomy" id="7936"/>
    <lineage>
        <taxon>Eukaryota</taxon>
        <taxon>Metazoa</taxon>
        <taxon>Chordata</taxon>
        <taxon>Craniata</taxon>
        <taxon>Vertebrata</taxon>
        <taxon>Euteleostomi</taxon>
        <taxon>Actinopterygii</taxon>
        <taxon>Neopterygii</taxon>
        <taxon>Teleostei</taxon>
        <taxon>Anguilliformes</taxon>
        <taxon>Anguillidae</taxon>
        <taxon>Anguilla</taxon>
    </lineage>
</organism>
<protein>
    <submittedName>
        <fullName evidence="1">Uncharacterized protein</fullName>
    </submittedName>
</protein>
<reference evidence="1" key="2">
    <citation type="journal article" date="2015" name="Fish Shellfish Immunol.">
        <title>Early steps in the European eel (Anguilla anguilla)-Vibrio vulnificus interaction in the gills: Role of the RtxA13 toxin.</title>
        <authorList>
            <person name="Callol A."/>
            <person name="Pajuelo D."/>
            <person name="Ebbesson L."/>
            <person name="Teles M."/>
            <person name="MacKenzie S."/>
            <person name="Amaro C."/>
        </authorList>
    </citation>
    <scope>NUCLEOTIDE SEQUENCE</scope>
</reference>
<proteinExistence type="predicted"/>
<dbReference type="AlphaFoldDB" id="A0A0E9TVE2"/>
<reference evidence="1" key="1">
    <citation type="submission" date="2014-11" db="EMBL/GenBank/DDBJ databases">
        <authorList>
            <person name="Amaro Gonzalez C."/>
        </authorList>
    </citation>
    <scope>NUCLEOTIDE SEQUENCE</scope>
</reference>
<name>A0A0E9TVE2_ANGAN</name>
<sequence length="90" mass="10063">MERVSQLSDHMTGTESDSTAARLRNHIHSSVSPSQLIISQEKPLFFAGKLGRINGTKCGKLVFTDSAEKGLSLLRAFRKKSFQFLTRPIR</sequence>
<accession>A0A0E9TVE2</accession>
<evidence type="ECO:0000313" key="1">
    <source>
        <dbReference type="EMBL" id="JAH56865.1"/>
    </source>
</evidence>